<comment type="caution">
    <text evidence="1">The sequence shown here is derived from an EMBL/GenBank/DDBJ whole genome shotgun (WGS) entry which is preliminary data.</text>
</comment>
<evidence type="ECO:0000313" key="1">
    <source>
        <dbReference type="EMBL" id="KAH9360329.1"/>
    </source>
</evidence>
<evidence type="ECO:0000313" key="2">
    <source>
        <dbReference type="Proteomes" id="UP000821853"/>
    </source>
</evidence>
<sequence>MKDIQNTVMYWQERKREVFAMIGTVGNLNAFLTMSGSEVHTYKLIAMLHRLQARNGCEIAPVKNLRNMDRVQFCNDIPFAVAMYCHRMFSVLLNIFVRQEALADPSIPSAKLVPYLVLNSSFAVPSILSAIPSAKSVVHM</sequence>
<dbReference type="AlphaFoldDB" id="A0A9J6FDA4"/>
<protein>
    <submittedName>
        <fullName evidence="1">Uncharacterized protein</fullName>
    </submittedName>
</protein>
<dbReference type="EMBL" id="JABSTR010000001">
    <property type="protein sequence ID" value="KAH9360329.1"/>
    <property type="molecule type" value="Genomic_DNA"/>
</dbReference>
<gene>
    <name evidence="1" type="ORF">HPB48_010060</name>
</gene>
<dbReference type="OrthoDB" id="7699899at2759"/>
<accession>A0A9J6FDA4</accession>
<dbReference type="VEuPathDB" id="VectorBase:HLOH_042091"/>
<reference evidence="1 2" key="1">
    <citation type="journal article" date="2020" name="Cell">
        <title>Large-Scale Comparative Analyses of Tick Genomes Elucidate Their Genetic Diversity and Vector Capacities.</title>
        <authorList>
            <consortium name="Tick Genome and Microbiome Consortium (TIGMIC)"/>
            <person name="Jia N."/>
            <person name="Wang J."/>
            <person name="Shi W."/>
            <person name="Du L."/>
            <person name="Sun Y."/>
            <person name="Zhan W."/>
            <person name="Jiang J.F."/>
            <person name="Wang Q."/>
            <person name="Zhang B."/>
            <person name="Ji P."/>
            <person name="Bell-Sakyi L."/>
            <person name="Cui X.M."/>
            <person name="Yuan T.T."/>
            <person name="Jiang B.G."/>
            <person name="Yang W.F."/>
            <person name="Lam T.T."/>
            <person name="Chang Q.C."/>
            <person name="Ding S.J."/>
            <person name="Wang X.J."/>
            <person name="Zhu J.G."/>
            <person name="Ruan X.D."/>
            <person name="Zhao L."/>
            <person name="Wei J.T."/>
            <person name="Ye R.Z."/>
            <person name="Que T.C."/>
            <person name="Du C.H."/>
            <person name="Zhou Y.H."/>
            <person name="Cheng J.X."/>
            <person name="Dai P.F."/>
            <person name="Guo W.B."/>
            <person name="Han X.H."/>
            <person name="Huang E.J."/>
            <person name="Li L.F."/>
            <person name="Wei W."/>
            <person name="Gao Y.C."/>
            <person name="Liu J.Z."/>
            <person name="Shao H.Z."/>
            <person name="Wang X."/>
            <person name="Wang C.C."/>
            <person name="Yang T.C."/>
            <person name="Huo Q.B."/>
            <person name="Li W."/>
            <person name="Chen H.Y."/>
            <person name="Chen S.E."/>
            <person name="Zhou L.G."/>
            <person name="Ni X.B."/>
            <person name="Tian J.H."/>
            <person name="Sheng Y."/>
            <person name="Liu T."/>
            <person name="Pan Y.S."/>
            <person name="Xia L.Y."/>
            <person name="Li J."/>
            <person name="Zhao F."/>
            <person name="Cao W.C."/>
        </authorList>
    </citation>
    <scope>NUCLEOTIDE SEQUENCE [LARGE SCALE GENOMIC DNA]</scope>
    <source>
        <strain evidence="1">HaeL-2018</strain>
    </source>
</reference>
<name>A0A9J6FDA4_HAELO</name>
<proteinExistence type="predicted"/>
<dbReference type="Proteomes" id="UP000821853">
    <property type="component" value="Chromosome 1"/>
</dbReference>
<keyword evidence="2" id="KW-1185">Reference proteome</keyword>
<organism evidence="1 2">
    <name type="scientific">Haemaphysalis longicornis</name>
    <name type="common">Bush tick</name>
    <dbReference type="NCBI Taxonomy" id="44386"/>
    <lineage>
        <taxon>Eukaryota</taxon>
        <taxon>Metazoa</taxon>
        <taxon>Ecdysozoa</taxon>
        <taxon>Arthropoda</taxon>
        <taxon>Chelicerata</taxon>
        <taxon>Arachnida</taxon>
        <taxon>Acari</taxon>
        <taxon>Parasitiformes</taxon>
        <taxon>Ixodida</taxon>
        <taxon>Ixodoidea</taxon>
        <taxon>Ixodidae</taxon>
        <taxon>Haemaphysalinae</taxon>
        <taxon>Haemaphysalis</taxon>
    </lineage>
</organism>